<proteinExistence type="predicted"/>
<evidence type="ECO:0000256" key="1">
    <source>
        <dbReference type="SAM" id="MobiDB-lite"/>
    </source>
</evidence>
<gene>
    <name evidence="3" type="ORF">Cop2CBH44_26630</name>
</gene>
<dbReference type="SUPFAM" id="SSF49478">
    <property type="entry name" value="Cna protein B-type domain"/>
    <property type="match status" value="1"/>
</dbReference>
<keyword evidence="4" id="KW-1185">Reference proteome</keyword>
<dbReference type="KEGG" id="copr:Cop2CBH44_26630"/>
<feature type="region of interest" description="Disordered" evidence="1">
    <location>
        <begin position="888"/>
        <end position="923"/>
    </location>
</feature>
<feature type="compositionally biased region" description="Basic and acidic residues" evidence="1">
    <location>
        <begin position="889"/>
        <end position="906"/>
    </location>
</feature>
<dbReference type="InterPro" id="IPR041700">
    <property type="entry name" value="OMP_b-brl_3"/>
</dbReference>
<dbReference type="EMBL" id="AP023322">
    <property type="protein sequence ID" value="BCI64310.1"/>
    <property type="molecule type" value="Genomic_DNA"/>
</dbReference>
<dbReference type="Proteomes" id="UP000594042">
    <property type="component" value="Chromosome"/>
</dbReference>
<protein>
    <recommendedName>
        <fullName evidence="2">Outer membrane protein beta-barrel domain-containing protein</fullName>
    </recommendedName>
</protein>
<evidence type="ECO:0000313" key="4">
    <source>
        <dbReference type="Proteomes" id="UP000594042"/>
    </source>
</evidence>
<feature type="domain" description="Outer membrane protein beta-barrel" evidence="2">
    <location>
        <begin position="423"/>
        <end position="754"/>
    </location>
</feature>
<name>A0A7G1HXG4_9BACT</name>
<accession>A0A7G1HXG4</accession>
<dbReference type="SUPFAM" id="SSF56935">
    <property type="entry name" value="Porins"/>
    <property type="match status" value="1"/>
</dbReference>
<dbReference type="AlphaFoldDB" id="A0A7G1HXG4"/>
<sequence length="923" mass="103653">MVAQTSNKKGGLWGIVKDTEEEIPLEQVSVRLLAAKDSALVSFATSDSIGKFRIRNLNPGRYIVSLSFLGYEAVYKNVSITSQNRWVNLGTVTMNPSGILLKEAVIVGKVPEIVTKEDTIEYNADSYKTRPNAVVEDLLKKLPGVEVDSDGKITAGGKEIKKILVDGKEFFTNDPKVASKNLPVDIVDKLQVIDRKSDLARLTGVDDGEDEKVINLTIKKGMKKGWFGSAEGGYGTQNRYLFNGMLNRMVNESQFSLLTNGNNTNNMGVGDFGSGRYSGGFGGAGGGINTSWFAGTNFNAGKSDKFRVGGDVSLAFSDQDSWNKSQRQNLFADSTSYDNSEQRNRTKSHNLGVNFRMHWELDSLSTIEFMPNFSYNKSSYHASNESATLAGNAERDSVNSTLGRTSGDGHSFQASGRLTVNRKFKRKKGRQLSINFGYDINRTDEDGMNYSINNLYRLGRKDTVDQTTQNKVWGGTYRATVSYIEPIFKSSFLTFSYEYKYNFNNADRFAYDLMNEAKIDSAYSNSFRNTFQSQRAGVNFKTVKEKYIYSIGVNVDPSRSESENLIDTARTVPSRTVVNVSPNLFFIYRMNKRNNLRFDYRGRTRQPSISQLQPVSNITDPLRIRTGNPNLSPSYENNMQLRFNSFKPETQQSIMAYMSGGFTTNSIVNKTTYNSETGGQTTMPVNVNGVWNMSASFMYNTPLRNKKFQINSFTNLGYNNNIGFVTLKKDGDSQRNVSRTFNVRESAGITYRSDWFDIGLRGNYYYSRTGNSLPGQNSQDIMTYGGSFDGSLHLPCSIDIGTNFDYSGNKGYSSGYDKNQMLWNAQASWQFLKGKNATLMFKIYDILQQRSSISRSVTGNYIQDMEYNTLTSYCMLQFSYRFNAMGGKRNSDVKQDSRPNRHKEGYRMGPPPGGSGRGYKIRY</sequence>
<dbReference type="Pfam" id="PF14905">
    <property type="entry name" value="OMP_b-brl_3"/>
    <property type="match status" value="1"/>
</dbReference>
<dbReference type="Gene3D" id="2.60.40.1120">
    <property type="entry name" value="Carboxypeptidase-like, regulatory domain"/>
    <property type="match status" value="1"/>
</dbReference>
<organism evidence="3 4">
    <name type="scientific">Coprobacter secundus subsp. similis</name>
    <dbReference type="NCBI Taxonomy" id="2751153"/>
    <lineage>
        <taxon>Bacteria</taxon>
        <taxon>Pseudomonadati</taxon>
        <taxon>Bacteroidota</taxon>
        <taxon>Bacteroidia</taxon>
        <taxon>Bacteroidales</taxon>
        <taxon>Barnesiellaceae</taxon>
        <taxon>Coprobacter</taxon>
    </lineage>
</organism>
<dbReference type="Pfam" id="PF13620">
    <property type="entry name" value="CarboxypepD_reg"/>
    <property type="match status" value="1"/>
</dbReference>
<reference evidence="4" key="1">
    <citation type="submission" date="2020-07" db="EMBL/GenBank/DDBJ databases">
        <title>Complete genome sequencing of Coprobacter sp. strain 2CBH44.</title>
        <authorList>
            <person name="Sakamoto M."/>
            <person name="Murakami T."/>
            <person name="Mori H."/>
        </authorList>
    </citation>
    <scope>NUCLEOTIDE SEQUENCE [LARGE SCALE GENOMIC DNA]</scope>
    <source>
        <strain evidence="4">2CBH44</strain>
    </source>
</reference>
<evidence type="ECO:0000313" key="3">
    <source>
        <dbReference type="EMBL" id="BCI64310.1"/>
    </source>
</evidence>
<evidence type="ECO:0000259" key="2">
    <source>
        <dbReference type="Pfam" id="PF14905"/>
    </source>
</evidence>